<dbReference type="AlphaFoldDB" id="A0A090FNT1"/>
<accession>A0A090FNT1</accession>
<organism evidence="1 6">
    <name type="scientific">Mesorhizobium plurifarium</name>
    <dbReference type="NCBI Taxonomy" id="69974"/>
    <lineage>
        <taxon>Bacteria</taxon>
        <taxon>Pseudomonadati</taxon>
        <taxon>Pseudomonadota</taxon>
        <taxon>Alphaproteobacteria</taxon>
        <taxon>Hyphomicrobiales</taxon>
        <taxon>Phyllobacteriaceae</taxon>
        <taxon>Mesorhizobium</taxon>
    </lineage>
</organism>
<evidence type="ECO:0000313" key="5">
    <source>
        <dbReference type="Proteomes" id="UP000046122"/>
    </source>
</evidence>
<sequence>MLHRAAKIAEQAHSGQKDKTGRPYIEHLRRVADAVETLDEKTVAYLHDVVEKGEGWSLERLEQAGFSSSVVAAVDALTKRMDESEQGFICRAASNALARSVKEADLKDNLWQAHQAGLSPARYETGLVVLHGLNASA</sequence>
<dbReference type="EMBL" id="CCNE01000065">
    <property type="protein sequence ID" value="CDX62373.1"/>
    <property type="molecule type" value="Genomic_DNA"/>
</dbReference>
<evidence type="ECO:0000313" key="1">
    <source>
        <dbReference type="EMBL" id="CDX20603.1"/>
    </source>
</evidence>
<evidence type="ECO:0000313" key="6">
    <source>
        <dbReference type="Proteomes" id="UP000046373"/>
    </source>
</evidence>
<dbReference type="EMBL" id="CCNB01000003">
    <property type="protein sequence ID" value="CDX20603.1"/>
    <property type="molecule type" value="Genomic_DNA"/>
</dbReference>
<dbReference type="Pfam" id="PF13328">
    <property type="entry name" value="HD_4"/>
    <property type="match status" value="1"/>
</dbReference>
<evidence type="ECO:0008006" key="7">
    <source>
        <dbReference type="Google" id="ProtNLM"/>
    </source>
</evidence>
<dbReference type="Gene3D" id="1.10.3210.10">
    <property type="entry name" value="Hypothetical protein af1432"/>
    <property type="match status" value="1"/>
</dbReference>
<dbReference type="Proteomes" id="UP000046373">
    <property type="component" value="Unassembled WGS sequence"/>
</dbReference>
<evidence type="ECO:0000313" key="3">
    <source>
        <dbReference type="EMBL" id="CDX62373.1"/>
    </source>
</evidence>
<reference evidence="5 6" key="2">
    <citation type="submission" date="2014-08" db="EMBL/GenBank/DDBJ databases">
        <authorList>
            <person name="Moulin Lionel"/>
        </authorList>
    </citation>
    <scope>NUCLEOTIDE SEQUENCE [LARGE SCALE GENOMIC DNA]</scope>
</reference>
<evidence type="ECO:0000313" key="4">
    <source>
        <dbReference type="Proteomes" id="UP000045285"/>
    </source>
</evidence>
<dbReference type="Proteomes" id="UP000045285">
    <property type="component" value="Unassembled WGS sequence"/>
</dbReference>
<keyword evidence="4" id="KW-1185">Reference proteome</keyword>
<dbReference type="EMBL" id="CCMZ01000067">
    <property type="protein sequence ID" value="CDX27870.1"/>
    <property type="molecule type" value="Genomic_DNA"/>
</dbReference>
<protein>
    <recommendedName>
        <fullName evidence="7">HD domain-containing protein</fullName>
    </recommendedName>
</protein>
<dbReference type="SUPFAM" id="SSF109604">
    <property type="entry name" value="HD-domain/PDEase-like"/>
    <property type="match status" value="1"/>
</dbReference>
<dbReference type="Proteomes" id="UP000046122">
    <property type="component" value="Unassembled WGS sequence"/>
</dbReference>
<name>A0A090FNT1_MESPL</name>
<reference evidence="4" key="1">
    <citation type="submission" date="2014-08" db="EMBL/GenBank/DDBJ databases">
        <authorList>
            <person name="Moulin L."/>
        </authorList>
    </citation>
    <scope>NUCLEOTIDE SEQUENCE [LARGE SCALE GENOMIC DNA]</scope>
</reference>
<gene>
    <name evidence="2" type="ORF">MPL3356_70309</name>
    <name evidence="3" type="ORF">MPL3365_70428</name>
    <name evidence="1" type="ORF">MPLDJ20_110328</name>
</gene>
<proteinExistence type="predicted"/>
<evidence type="ECO:0000313" key="2">
    <source>
        <dbReference type="EMBL" id="CDX27870.1"/>
    </source>
</evidence>
<dbReference type="STRING" id="69974.MPLDJ20_110328"/>